<protein>
    <submittedName>
        <fullName evidence="1">Uncharacterized protein</fullName>
    </submittedName>
</protein>
<keyword evidence="2" id="KW-1185">Reference proteome</keyword>
<evidence type="ECO:0000313" key="2">
    <source>
        <dbReference type="Proteomes" id="UP000201838"/>
    </source>
</evidence>
<dbReference type="AlphaFoldDB" id="A0A238IXT3"/>
<organism evidence="1 2">
    <name type="scientific">Boseongicola aestuarii</name>
    <dbReference type="NCBI Taxonomy" id="1470561"/>
    <lineage>
        <taxon>Bacteria</taxon>
        <taxon>Pseudomonadati</taxon>
        <taxon>Pseudomonadota</taxon>
        <taxon>Alphaproteobacteria</taxon>
        <taxon>Rhodobacterales</taxon>
        <taxon>Paracoccaceae</taxon>
        <taxon>Boseongicola</taxon>
    </lineage>
</organism>
<evidence type="ECO:0000313" key="1">
    <source>
        <dbReference type="EMBL" id="SMX23196.1"/>
    </source>
</evidence>
<sequence>MSDLLTFSNEAIALSGLTILVLREIILATIPSNGPAPSY</sequence>
<dbReference type="Proteomes" id="UP000201838">
    <property type="component" value="Unassembled WGS sequence"/>
</dbReference>
<proteinExistence type="predicted"/>
<accession>A0A238IXT3</accession>
<dbReference type="EMBL" id="FXXQ01000003">
    <property type="protein sequence ID" value="SMX23196.1"/>
    <property type="molecule type" value="Genomic_DNA"/>
</dbReference>
<name>A0A238IXT3_9RHOB</name>
<gene>
    <name evidence="1" type="ORF">BOA8489_01300</name>
</gene>
<reference evidence="2" key="1">
    <citation type="submission" date="2017-05" db="EMBL/GenBank/DDBJ databases">
        <authorList>
            <person name="Rodrigo-Torres L."/>
            <person name="Arahal R. D."/>
            <person name="Lucena T."/>
        </authorList>
    </citation>
    <scope>NUCLEOTIDE SEQUENCE [LARGE SCALE GENOMIC DNA]</scope>
    <source>
        <strain evidence="2">CECT 8489</strain>
    </source>
</reference>